<dbReference type="RefSeq" id="WP_305943963.1">
    <property type="nucleotide sequence ID" value="NZ_JAUZVY010000001.1"/>
</dbReference>
<dbReference type="HAMAP" id="MF_01632">
    <property type="entry name" value="UbiC"/>
    <property type="match status" value="1"/>
</dbReference>
<dbReference type="PANTHER" id="PTHR38683:SF1">
    <property type="entry name" value="CHORISMATE PYRUVATE-LYASE"/>
    <property type="match status" value="1"/>
</dbReference>
<comment type="catalytic activity">
    <reaction evidence="4">
        <text>chorismate = 4-hydroxybenzoate + pyruvate</text>
        <dbReference type="Rhea" id="RHEA:16505"/>
        <dbReference type="ChEBI" id="CHEBI:15361"/>
        <dbReference type="ChEBI" id="CHEBI:17879"/>
        <dbReference type="ChEBI" id="CHEBI:29748"/>
        <dbReference type="EC" id="4.1.3.40"/>
    </reaction>
</comment>
<organism evidence="5 6">
    <name type="scientific">Alkalimonas delamerensis</name>
    <dbReference type="NCBI Taxonomy" id="265981"/>
    <lineage>
        <taxon>Bacteria</taxon>
        <taxon>Pseudomonadati</taxon>
        <taxon>Pseudomonadota</taxon>
        <taxon>Gammaproteobacteria</taxon>
        <taxon>Alkalimonas</taxon>
    </lineage>
</organism>
<evidence type="ECO:0000256" key="3">
    <source>
        <dbReference type="ARBA" id="ARBA00023239"/>
    </source>
</evidence>
<dbReference type="Proteomes" id="UP001236258">
    <property type="component" value="Unassembled WGS sequence"/>
</dbReference>
<evidence type="ECO:0000256" key="4">
    <source>
        <dbReference type="HAMAP-Rule" id="MF_01632"/>
    </source>
</evidence>
<feature type="binding site" evidence="4">
    <location>
        <position position="113"/>
    </location>
    <ligand>
        <name>substrate</name>
    </ligand>
</feature>
<keyword evidence="3 4" id="KW-0456">Lyase</keyword>
<evidence type="ECO:0000313" key="5">
    <source>
        <dbReference type="EMBL" id="MDP4527753.1"/>
    </source>
</evidence>
<evidence type="ECO:0000313" key="6">
    <source>
        <dbReference type="Proteomes" id="UP001236258"/>
    </source>
</evidence>
<reference evidence="5 6" key="1">
    <citation type="submission" date="2023-08" db="EMBL/GenBank/DDBJ databases">
        <authorList>
            <person name="Joshi A."/>
            <person name="Thite S."/>
        </authorList>
    </citation>
    <scope>NUCLEOTIDE SEQUENCE [LARGE SCALE GENOMIC DNA]</scope>
    <source>
        <strain evidence="5 6">1E1</strain>
    </source>
</reference>
<gene>
    <name evidence="4" type="primary">ubiC</name>
    <name evidence="5" type="ORF">Q3O59_01745</name>
</gene>
<comment type="similarity">
    <text evidence="4">Belongs to the UbiC family.</text>
</comment>
<comment type="caution">
    <text evidence="5">The sequence shown here is derived from an EMBL/GenBank/DDBJ whole genome shotgun (WGS) entry which is preliminary data.</text>
</comment>
<keyword evidence="6" id="KW-1185">Reference proteome</keyword>
<dbReference type="EC" id="4.1.3.40" evidence="4"/>
<sequence length="176" mass="19778">MPTETATYLLNAHWQAAASYRLPTAQSDWLLETDSLTARLKSRCQHFRVQLLHEQLYPLPAQLHQCLPASGPAMLREVVLWCDEVAVIYAQSWLPQPTLQTVAPLAQLGEQPLGEFIFRHPALVRQPLQLAQLDSRQLGLGDICPPAPLWARRSVFQLAEQPLLVAEVFLPGVYPL</sequence>
<comment type="function">
    <text evidence="4">Removes the pyruvyl group from chorismate, with concomitant aromatization of the ring, to provide 4-hydroxybenzoate (4HB) for the ubiquinone pathway.</text>
</comment>
<protein>
    <recommendedName>
        <fullName evidence="4">Probable chorismate pyruvate-lyase</fullName>
        <shortName evidence="4">CL</shortName>
        <shortName evidence="4">CPL</shortName>
        <ecNumber evidence="4">4.1.3.40</ecNumber>
    </recommendedName>
</protein>
<proteinExistence type="inferred from homology"/>
<evidence type="ECO:0000256" key="2">
    <source>
        <dbReference type="ARBA" id="ARBA00022688"/>
    </source>
</evidence>
<accession>A0ABT9GLB2</accession>
<comment type="subcellular location">
    <subcellularLocation>
        <location evidence="4">Cytoplasm</location>
    </subcellularLocation>
</comment>
<keyword evidence="2 4" id="KW-0831">Ubiquinone biosynthesis</keyword>
<feature type="binding site" evidence="4">
    <location>
        <position position="76"/>
    </location>
    <ligand>
        <name>substrate</name>
    </ligand>
</feature>
<evidence type="ECO:0000256" key="1">
    <source>
        <dbReference type="ARBA" id="ARBA00022490"/>
    </source>
</evidence>
<dbReference type="PANTHER" id="PTHR38683">
    <property type="entry name" value="CHORISMATE PYRUVATE-LYASE"/>
    <property type="match status" value="1"/>
</dbReference>
<feature type="binding site" evidence="4">
    <location>
        <position position="167"/>
    </location>
    <ligand>
        <name>substrate</name>
    </ligand>
</feature>
<dbReference type="EMBL" id="JAUZVY010000001">
    <property type="protein sequence ID" value="MDP4527753.1"/>
    <property type="molecule type" value="Genomic_DNA"/>
</dbReference>
<dbReference type="Pfam" id="PF04345">
    <property type="entry name" value="Chor_lyase"/>
    <property type="match status" value="1"/>
</dbReference>
<name>A0ABT9GLB2_9GAMM</name>
<keyword evidence="4" id="KW-0670">Pyruvate</keyword>
<comment type="pathway">
    <text evidence="4">Cofactor biosynthesis; ubiquinone biosynthesis.</text>
</comment>
<keyword evidence="1 4" id="KW-0963">Cytoplasm</keyword>
<dbReference type="SUPFAM" id="SSF64288">
    <property type="entry name" value="Chorismate lyase-like"/>
    <property type="match status" value="1"/>
</dbReference>
<dbReference type="InterPro" id="IPR028978">
    <property type="entry name" value="Chorismate_lyase_/UTRA_dom_sf"/>
</dbReference>
<dbReference type="InterPro" id="IPR007440">
    <property type="entry name" value="Chorismate--pyruvate_lyase"/>
</dbReference>
<dbReference type="GO" id="GO:0008813">
    <property type="term" value="F:chorismate lyase activity"/>
    <property type="evidence" value="ECO:0007669"/>
    <property type="project" value="UniProtKB-EC"/>
</dbReference>
<dbReference type="Gene3D" id="3.40.1410.10">
    <property type="entry name" value="Chorismate lyase-like"/>
    <property type="match status" value="1"/>
</dbReference>
<comment type="caution">
    <text evidence="4">Lacks conserved residue(s) required for the propagation of feature annotation.</text>
</comment>